<name>A0A1I1CWH9_RUMAL</name>
<organism evidence="1 2">
    <name type="scientific">Ruminococcus albus</name>
    <dbReference type="NCBI Taxonomy" id="1264"/>
    <lineage>
        <taxon>Bacteria</taxon>
        <taxon>Bacillati</taxon>
        <taxon>Bacillota</taxon>
        <taxon>Clostridia</taxon>
        <taxon>Eubacteriales</taxon>
        <taxon>Oscillospiraceae</taxon>
        <taxon>Ruminococcus</taxon>
    </lineage>
</organism>
<evidence type="ECO:0000313" key="1">
    <source>
        <dbReference type="EMBL" id="SFB66442.1"/>
    </source>
</evidence>
<dbReference type="EMBL" id="FOKQ01000001">
    <property type="protein sequence ID" value="SFB66442.1"/>
    <property type="molecule type" value="Genomic_DNA"/>
</dbReference>
<protein>
    <submittedName>
        <fullName evidence="1">Uncharacterized protein</fullName>
    </submittedName>
</protein>
<dbReference type="AlphaFoldDB" id="A0A1I1CWH9"/>
<reference evidence="1 2" key="1">
    <citation type="submission" date="2016-10" db="EMBL/GenBank/DDBJ databases">
        <authorList>
            <person name="de Groot N.N."/>
        </authorList>
    </citation>
    <scope>NUCLEOTIDE SEQUENCE [LARGE SCALE GENOMIC DNA]</scope>
    <source>
        <strain evidence="1 2">AR67</strain>
    </source>
</reference>
<evidence type="ECO:0000313" key="2">
    <source>
        <dbReference type="Proteomes" id="UP000182192"/>
    </source>
</evidence>
<dbReference type="OrthoDB" id="2817390at2"/>
<gene>
    <name evidence="1" type="ORF">SAMN02910406_00073</name>
</gene>
<proteinExistence type="predicted"/>
<sequence>MKEALKNLDVNGLLKDLAKKRPLFHNERDFQFEIAQLIKEKYDCDIRLEYYYGNDTNAKRCYIDLVAMHNNYKIAFELKYRTKKFEGTVKDEKFDLKEQGARDWGCIYVHTDLHRLEDLVNKKEFEKGYVIFLTNDEKFRDNPFKKGSMSEQFSLTKDTIKGTVKFQHEENGKKHEETSVKNCAESYKFNGKYPIKWNEYRYPKTVDDKFKVHSLVLCVEKK</sequence>
<accession>A0A1I1CWH9</accession>
<dbReference type="RefSeq" id="WP_074959513.1">
    <property type="nucleotide sequence ID" value="NZ_FOKQ01000001.1"/>
</dbReference>
<dbReference type="Proteomes" id="UP000182192">
    <property type="component" value="Unassembled WGS sequence"/>
</dbReference>